<dbReference type="SUPFAM" id="SSF52440">
    <property type="entry name" value="PreATP-grasp domain"/>
    <property type="match status" value="1"/>
</dbReference>
<dbReference type="Gene3D" id="3.40.50.20">
    <property type="match status" value="1"/>
</dbReference>
<evidence type="ECO:0000256" key="15">
    <source>
        <dbReference type="PROSITE-ProRule" id="PRU00409"/>
    </source>
</evidence>
<evidence type="ECO:0000256" key="4">
    <source>
        <dbReference type="ARBA" id="ARBA00013255"/>
    </source>
</evidence>
<dbReference type="InterPro" id="IPR037123">
    <property type="entry name" value="PRibGlycinamide_synth_C_sf"/>
</dbReference>
<dbReference type="Gene3D" id="3.90.600.10">
    <property type="entry name" value="Phosphoribosylglycinamide synthetase, C-terminal domain"/>
    <property type="match status" value="1"/>
</dbReference>
<comment type="similarity">
    <text evidence="11 14">Belongs to the GARS family.</text>
</comment>
<evidence type="ECO:0000256" key="7">
    <source>
        <dbReference type="ARBA" id="ARBA00022741"/>
    </source>
</evidence>
<keyword evidence="9 15" id="KW-0067">ATP-binding</keyword>
<dbReference type="PROSITE" id="PS50975">
    <property type="entry name" value="ATP_GRASP"/>
    <property type="match status" value="1"/>
</dbReference>
<dbReference type="UniPathway" id="UPA00074">
    <property type="reaction ID" value="UER00125"/>
</dbReference>
<dbReference type="HAMAP" id="MF_00138">
    <property type="entry name" value="GARS"/>
    <property type="match status" value="1"/>
</dbReference>
<evidence type="ECO:0000256" key="1">
    <source>
        <dbReference type="ARBA" id="ARBA00001936"/>
    </source>
</evidence>
<dbReference type="PANTHER" id="PTHR43472">
    <property type="entry name" value="PHOSPHORIBOSYLAMINE--GLYCINE LIGASE"/>
    <property type="match status" value="1"/>
</dbReference>
<dbReference type="Proteomes" id="UP000187059">
    <property type="component" value="Chromosome"/>
</dbReference>
<dbReference type="InterPro" id="IPR011054">
    <property type="entry name" value="Rudment_hybrid_motif"/>
</dbReference>
<reference evidence="17 18" key="1">
    <citation type="submission" date="2016-04" db="EMBL/GenBank/DDBJ databases">
        <title>Deep-sea bacteria in the southern Pacific.</title>
        <authorList>
            <person name="Tang K."/>
        </authorList>
    </citation>
    <scope>NUCLEOTIDE SEQUENCE [LARGE SCALE GENOMIC DNA]</scope>
    <source>
        <strain evidence="17 18">JLT2014</strain>
    </source>
</reference>
<dbReference type="KEGG" id="paby:Ga0080574_TMP4689"/>
<dbReference type="Pfam" id="PF02843">
    <property type="entry name" value="GARS_C"/>
    <property type="match status" value="1"/>
</dbReference>
<dbReference type="PROSITE" id="PS00184">
    <property type="entry name" value="GARS"/>
    <property type="match status" value="1"/>
</dbReference>
<dbReference type="PANTHER" id="PTHR43472:SF1">
    <property type="entry name" value="PHOSPHORIBOSYLAMINE--GLYCINE LIGASE, CHLOROPLASTIC"/>
    <property type="match status" value="1"/>
</dbReference>
<evidence type="ECO:0000256" key="2">
    <source>
        <dbReference type="ARBA" id="ARBA00001946"/>
    </source>
</evidence>
<proteinExistence type="inferred from homology"/>
<evidence type="ECO:0000259" key="16">
    <source>
        <dbReference type="PROSITE" id="PS50975"/>
    </source>
</evidence>
<dbReference type="InterPro" id="IPR013815">
    <property type="entry name" value="ATP_grasp_subdomain_1"/>
</dbReference>
<evidence type="ECO:0000256" key="11">
    <source>
        <dbReference type="ARBA" id="ARBA00038345"/>
    </source>
</evidence>
<name>A0A1P8V050_9RHOB</name>
<dbReference type="InterPro" id="IPR020560">
    <property type="entry name" value="PRibGlycinamide_synth_C-dom"/>
</dbReference>
<dbReference type="STRING" id="1250539.Ga0080574_TMP4689"/>
<dbReference type="InterPro" id="IPR020559">
    <property type="entry name" value="PRibGlycinamide_synth_CS"/>
</dbReference>
<dbReference type="GO" id="GO:0006189">
    <property type="term" value="P:'de novo' IMP biosynthetic process"/>
    <property type="evidence" value="ECO:0007669"/>
    <property type="project" value="UniProtKB-UniRule"/>
</dbReference>
<dbReference type="Gene3D" id="3.30.470.20">
    <property type="entry name" value="ATP-grasp fold, B domain"/>
    <property type="match status" value="1"/>
</dbReference>
<dbReference type="SMART" id="SM01210">
    <property type="entry name" value="GARS_C"/>
    <property type="match status" value="1"/>
</dbReference>
<evidence type="ECO:0000256" key="8">
    <source>
        <dbReference type="ARBA" id="ARBA00022755"/>
    </source>
</evidence>
<dbReference type="FunFam" id="3.90.600.10:FF:000001">
    <property type="entry name" value="Trifunctional purine biosynthetic protein adenosine-3"/>
    <property type="match status" value="1"/>
</dbReference>
<evidence type="ECO:0000256" key="12">
    <source>
        <dbReference type="ARBA" id="ARBA00042242"/>
    </source>
</evidence>
<accession>A0A1P8V050</accession>
<dbReference type="InterPro" id="IPR016185">
    <property type="entry name" value="PreATP-grasp_dom_sf"/>
</dbReference>
<comment type="cofactor">
    <cofactor evidence="1">
        <name>Mn(2+)</name>
        <dbReference type="ChEBI" id="CHEBI:29035"/>
    </cofactor>
</comment>
<comment type="cofactor">
    <cofactor evidence="2">
        <name>Mg(2+)</name>
        <dbReference type="ChEBI" id="CHEBI:18420"/>
    </cofactor>
</comment>
<evidence type="ECO:0000313" key="18">
    <source>
        <dbReference type="Proteomes" id="UP000187059"/>
    </source>
</evidence>
<keyword evidence="10" id="KW-0464">Manganese</keyword>
<dbReference type="InterPro" id="IPR000115">
    <property type="entry name" value="PRibGlycinamide_synth"/>
</dbReference>
<evidence type="ECO:0000313" key="17">
    <source>
        <dbReference type="EMBL" id="APZ55023.1"/>
    </source>
</evidence>
<dbReference type="SUPFAM" id="SSF56059">
    <property type="entry name" value="Glutathione synthetase ATP-binding domain-like"/>
    <property type="match status" value="1"/>
</dbReference>
<evidence type="ECO:0000256" key="5">
    <source>
        <dbReference type="ARBA" id="ARBA00022598"/>
    </source>
</evidence>
<keyword evidence="7 15" id="KW-0547">Nucleotide-binding</keyword>
<dbReference type="EMBL" id="CP015093">
    <property type="protein sequence ID" value="APZ55023.1"/>
    <property type="molecule type" value="Genomic_DNA"/>
</dbReference>
<dbReference type="RefSeq" id="WP_076705373.1">
    <property type="nucleotide sequence ID" value="NZ_CP015093.1"/>
</dbReference>
<evidence type="ECO:0000256" key="6">
    <source>
        <dbReference type="ARBA" id="ARBA00022723"/>
    </source>
</evidence>
<comment type="catalytic activity">
    <reaction evidence="14">
        <text>5-phospho-beta-D-ribosylamine + glycine + ATP = N(1)-(5-phospho-beta-D-ribosyl)glycinamide + ADP + phosphate + H(+)</text>
        <dbReference type="Rhea" id="RHEA:17453"/>
        <dbReference type="ChEBI" id="CHEBI:15378"/>
        <dbReference type="ChEBI" id="CHEBI:30616"/>
        <dbReference type="ChEBI" id="CHEBI:43474"/>
        <dbReference type="ChEBI" id="CHEBI:57305"/>
        <dbReference type="ChEBI" id="CHEBI:58681"/>
        <dbReference type="ChEBI" id="CHEBI:143788"/>
        <dbReference type="ChEBI" id="CHEBI:456216"/>
        <dbReference type="EC" id="6.3.4.13"/>
    </reaction>
</comment>
<dbReference type="SUPFAM" id="SSF51246">
    <property type="entry name" value="Rudiment single hybrid motif"/>
    <property type="match status" value="1"/>
</dbReference>
<dbReference type="NCBIfam" id="TIGR00877">
    <property type="entry name" value="purD"/>
    <property type="match status" value="1"/>
</dbReference>
<protein>
    <recommendedName>
        <fullName evidence="4 14">Phosphoribosylamine--glycine ligase</fullName>
        <ecNumber evidence="4 14">6.3.4.13</ecNumber>
    </recommendedName>
    <alternativeName>
        <fullName evidence="14">GARS</fullName>
    </alternativeName>
    <alternativeName>
        <fullName evidence="12 14">Glycinamide ribonucleotide synthetase</fullName>
    </alternativeName>
    <alternativeName>
        <fullName evidence="13 14">Phosphoribosylglycinamide synthetase</fullName>
    </alternativeName>
</protein>
<dbReference type="Pfam" id="PF01071">
    <property type="entry name" value="GARS_A"/>
    <property type="match status" value="1"/>
</dbReference>
<evidence type="ECO:0000256" key="14">
    <source>
        <dbReference type="HAMAP-Rule" id="MF_00138"/>
    </source>
</evidence>
<evidence type="ECO:0000256" key="13">
    <source>
        <dbReference type="ARBA" id="ARBA00042864"/>
    </source>
</evidence>
<dbReference type="Gene3D" id="3.30.1490.20">
    <property type="entry name" value="ATP-grasp fold, A domain"/>
    <property type="match status" value="1"/>
</dbReference>
<keyword evidence="6" id="KW-0479">Metal-binding</keyword>
<dbReference type="GO" id="GO:0009113">
    <property type="term" value="P:purine nucleobase biosynthetic process"/>
    <property type="evidence" value="ECO:0007669"/>
    <property type="project" value="InterPro"/>
</dbReference>
<dbReference type="Pfam" id="PF02844">
    <property type="entry name" value="GARS_N"/>
    <property type="match status" value="1"/>
</dbReference>
<dbReference type="FunFam" id="3.40.50.20:FF:000006">
    <property type="entry name" value="Phosphoribosylamine--glycine ligase, chloroplastic"/>
    <property type="match status" value="1"/>
</dbReference>
<dbReference type="SMART" id="SM01209">
    <property type="entry name" value="GARS_A"/>
    <property type="match status" value="1"/>
</dbReference>
<dbReference type="InterPro" id="IPR011761">
    <property type="entry name" value="ATP-grasp"/>
</dbReference>
<dbReference type="AlphaFoldDB" id="A0A1P8V050"/>
<dbReference type="EC" id="6.3.4.13" evidence="4 14"/>
<organism evidence="17 18">
    <name type="scientific">Salipiger abyssi</name>
    <dbReference type="NCBI Taxonomy" id="1250539"/>
    <lineage>
        <taxon>Bacteria</taxon>
        <taxon>Pseudomonadati</taxon>
        <taxon>Pseudomonadota</taxon>
        <taxon>Alphaproteobacteria</taxon>
        <taxon>Rhodobacterales</taxon>
        <taxon>Roseobacteraceae</taxon>
        <taxon>Salipiger</taxon>
    </lineage>
</organism>
<dbReference type="InterPro" id="IPR020561">
    <property type="entry name" value="PRibGlycinamid_synth_ATP-grasp"/>
</dbReference>
<keyword evidence="5 14" id="KW-0436">Ligase</keyword>
<evidence type="ECO:0000256" key="10">
    <source>
        <dbReference type="ARBA" id="ARBA00023211"/>
    </source>
</evidence>
<keyword evidence="18" id="KW-1185">Reference proteome</keyword>
<gene>
    <name evidence="14" type="primary">purD</name>
    <name evidence="17" type="ORF">Ga0080574_TMP4689</name>
</gene>
<comment type="pathway">
    <text evidence="3 14">Purine metabolism; IMP biosynthesis via de novo pathway; N(1)-(5-phospho-D-ribosyl)glycinamide from 5-phospho-alpha-D-ribose 1-diphosphate: step 2/2.</text>
</comment>
<dbReference type="GO" id="GO:0004637">
    <property type="term" value="F:phosphoribosylamine-glycine ligase activity"/>
    <property type="evidence" value="ECO:0007669"/>
    <property type="project" value="UniProtKB-UniRule"/>
</dbReference>
<keyword evidence="8 14" id="KW-0658">Purine biosynthesis</keyword>
<feature type="domain" description="ATP-grasp" evidence="16">
    <location>
        <begin position="107"/>
        <end position="312"/>
    </location>
</feature>
<evidence type="ECO:0000256" key="9">
    <source>
        <dbReference type="ARBA" id="ARBA00022840"/>
    </source>
</evidence>
<sequence>MNILILGGGGREHALAWAVMQNPKCDKLIVAPGNAGIAQIAECAKLDIEDGGAVVEFAGENAIDLVIVGPEAPLAAGVADALRDAGFPVFGPSQEAARLEASKSFTKEICDAAGAPTAGYGHFTDAESAKAHVRAEGAPIVVKADGLAAGKGVIIAETVAEAEAAIDDMFGGAFGGAGAEVVIEEFMTGEEASFFLLVDGEDVLPIGTAQDHKRVGEGDTGLNTGGMGAYSPAPVLSDAVAQKALDEIIKPTMAEMVKRGTPYSGVLYAGLMIEDGQPRLVEYNVRFGDPECQVLMMRLGAQALDLIQACAEGRLADAQVNWAEDHAMTVVLAAKGYPGSYEKGTVIGGLGALTEDSFHQMFHAGTSEQDGKVVATGGRVLNATARGATLAEAAERAYALVDAVDWPEGFCRRDIGWRAL</sequence>
<dbReference type="GO" id="GO:0046872">
    <property type="term" value="F:metal ion binding"/>
    <property type="evidence" value="ECO:0007669"/>
    <property type="project" value="UniProtKB-KW"/>
</dbReference>
<dbReference type="OrthoDB" id="9807240at2"/>
<dbReference type="GO" id="GO:0005524">
    <property type="term" value="F:ATP binding"/>
    <property type="evidence" value="ECO:0007669"/>
    <property type="project" value="UniProtKB-UniRule"/>
</dbReference>
<evidence type="ECO:0000256" key="3">
    <source>
        <dbReference type="ARBA" id="ARBA00005174"/>
    </source>
</evidence>
<dbReference type="InterPro" id="IPR020562">
    <property type="entry name" value="PRibGlycinamide_synth_N"/>
</dbReference>